<name>A0ABR4HFB3_9EURO</name>
<evidence type="ECO:0000313" key="1">
    <source>
        <dbReference type="EMBL" id="KAL2813447.1"/>
    </source>
</evidence>
<evidence type="ECO:0000313" key="2">
    <source>
        <dbReference type="Proteomes" id="UP001610334"/>
    </source>
</evidence>
<reference evidence="1 2" key="1">
    <citation type="submission" date="2024-07" db="EMBL/GenBank/DDBJ databases">
        <title>Section-level genome sequencing and comparative genomics of Aspergillus sections Usti and Cavernicolus.</title>
        <authorList>
            <consortium name="Lawrence Berkeley National Laboratory"/>
            <person name="Nybo J.L."/>
            <person name="Vesth T.C."/>
            <person name="Theobald S."/>
            <person name="Frisvad J.C."/>
            <person name="Larsen T.O."/>
            <person name="Kjaerboelling I."/>
            <person name="Rothschild-Mancinelli K."/>
            <person name="Lyhne E.K."/>
            <person name="Kogle M.E."/>
            <person name="Barry K."/>
            <person name="Clum A."/>
            <person name="Na H."/>
            <person name="Ledsgaard L."/>
            <person name="Lin J."/>
            <person name="Lipzen A."/>
            <person name="Kuo A."/>
            <person name="Riley R."/>
            <person name="Mondo S."/>
            <person name="Labutti K."/>
            <person name="Haridas S."/>
            <person name="Pangalinan J."/>
            <person name="Salamov A.A."/>
            <person name="Simmons B.A."/>
            <person name="Magnuson J.K."/>
            <person name="Chen J."/>
            <person name="Drula E."/>
            <person name="Henrissat B."/>
            <person name="Wiebenga A."/>
            <person name="Lubbers R.J."/>
            <person name="Gomes A.C."/>
            <person name="Makela M.R."/>
            <person name="Stajich J."/>
            <person name="Grigoriev I.V."/>
            <person name="Mortensen U.H."/>
            <person name="De Vries R.P."/>
            <person name="Baker S.E."/>
            <person name="Andersen M.R."/>
        </authorList>
    </citation>
    <scope>NUCLEOTIDE SEQUENCE [LARGE SCALE GENOMIC DNA]</scope>
    <source>
        <strain evidence="1 2">CBS 588.65</strain>
    </source>
</reference>
<comment type="caution">
    <text evidence="1">The sequence shown here is derived from an EMBL/GenBank/DDBJ whole genome shotgun (WGS) entry which is preliminary data.</text>
</comment>
<gene>
    <name evidence="1" type="ORF">BJX63DRAFT_443109</name>
</gene>
<protein>
    <submittedName>
        <fullName evidence="1">Uncharacterized protein</fullName>
    </submittedName>
</protein>
<organism evidence="1 2">
    <name type="scientific">Aspergillus granulosus</name>
    <dbReference type="NCBI Taxonomy" id="176169"/>
    <lineage>
        <taxon>Eukaryota</taxon>
        <taxon>Fungi</taxon>
        <taxon>Dikarya</taxon>
        <taxon>Ascomycota</taxon>
        <taxon>Pezizomycotina</taxon>
        <taxon>Eurotiomycetes</taxon>
        <taxon>Eurotiomycetidae</taxon>
        <taxon>Eurotiales</taxon>
        <taxon>Aspergillaceae</taxon>
        <taxon>Aspergillus</taxon>
        <taxon>Aspergillus subgen. Nidulantes</taxon>
    </lineage>
</organism>
<dbReference type="EMBL" id="JBFXLT010000040">
    <property type="protein sequence ID" value="KAL2813447.1"/>
    <property type="molecule type" value="Genomic_DNA"/>
</dbReference>
<sequence length="205" mass="24222">MRLRSFLLKCLPWRRASSLAYPVFPPPTPEKLLAHATRYRELLFHRVYRTPIDEPEDNPLFALYRLYERLVLNDNIGLRNEIEYFFYAKWPVASIPDPQDPSESRYTILSAIPGLLVESFNERIDLGLPRKADTVVSREELEQYQQEEKIFETVPEWTKWVAPLKEPLVIPQENEEVLESFEDERSSPQLAAKNILCWQPHIHFI</sequence>
<dbReference type="Proteomes" id="UP001610334">
    <property type="component" value="Unassembled WGS sequence"/>
</dbReference>
<keyword evidence="2" id="KW-1185">Reference proteome</keyword>
<proteinExistence type="predicted"/>
<accession>A0ABR4HFB3</accession>